<keyword evidence="2" id="KW-1185">Reference proteome</keyword>
<dbReference type="PANTHER" id="PTHR19300:SF48">
    <property type="entry name" value="BETA-1,4-N-ACETYLGALACTOSAMINYLTRANSFERASE"/>
    <property type="match status" value="1"/>
</dbReference>
<sequence length="165" mass="19301">MNEISRGGITSALKRIEEVRVRNSEMAISRWHPTWSRYTMMPHKKAEPNPDRWDQMERTKMEGHHQDGLNHLSYDVLQVTFHPLYTQIIVDVDPLPRFLTLDQKHQRLDVSTENLSLYRNAKVSTQEGKGCAIRWESYDYCFVSGHNFPNENGPSFTKALLLNTR</sequence>
<reference evidence="1 2" key="1">
    <citation type="submission" date="2022-01" db="EMBL/GenBank/DDBJ databases">
        <title>A chromosomal length assembly of Cordylochernes scorpioides.</title>
        <authorList>
            <person name="Zeh D."/>
            <person name="Zeh J."/>
        </authorList>
    </citation>
    <scope>NUCLEOTIDE SEQUENCE [LARGE SCALE GENOMIC DNA]</scope>
    <source>
        <strain evidence="1">IN4F17</strain>
        <tissue evidence="1">Whole Body</tissue>
    </source>
</reference>
<proteinExistence type="predicted"/>
<name>A0ABY6KF46_9ARAC</name>
<dbReference type="InterPro" id="IPR029044">
    <property type="entry name" value="Nucleotide-diphossugar_trans"/>
</dbReference>
<dbReference type="EMBL" id="CP092866">
    <property type="protein sequence ID" value="UYV66418.1"/>
    <property type="molecule type" value="Genomic_DNA"/>
</dbReference>
<dbReference type="Proteomes" id="UP001235939">
    <property type="component" value="Chromosome 04"/>
</dbReference>
<dbReference type="PANTHER" id="PTHR19300">
    <property type="entry name" value="BETA-1,4-GALACTOSYLTRANSFERASE"/>
    <property type="match status" value="1"/>
</dbReference>
<gene>
    <name evidence="1" type="ORF">LAZ67_4001602</name>
</gene>
<evidence type="ECO:0000313" key="1">
    <source>
        <dbReference type="EMBL" id="UYV66418.1"/>
    </source>
</evidence>
<evidence type="ECO:0000313" key="2">
    <source>
        <dbReference type="Proteomes" id="UP001235939"/>
    </source>
</evidence>
<accession>A0ABY6KF46</accession>
<dbReference type="InterPro" id="IPR003859">
    <property type="entry name" value="Galactosyl_T"/>
</dbReference>
<organism evidence="1 2">
    <name type="scientific">Cordylochernes scorpioides</name>
    <dbReference type="NCBI Taxonomy" id="51811"/>
    <lineage>
        <taxon>Eukaryota</taxon>
        <taxon>Metazoa</taxon>
        <taxon>Ecdysozoa</taxon>
        <taxon>Arthropoda</taxon>
        <taxon>Chelicerata</taxon>
        <taxon>Arachnida</taxon>
        <taxon>Pseudoscorpiones</taxon>
        <taxon>Cheliferoidea</taxon>
        <taxon>Chernetidae</taxon>
        <taxon>Cordylochernes</taxon>
    </lineage>
</organism>
<dbReference type="Gene3D" id="3.90.550.10">
    <property type="entry name" value="Spore Coat Polysaccharide Biosynthesis Protein SpsA, Chain A"/>
    <property type="match status" value="1"/>
</dbReference>
<protein>
    <submittedName>
        <fullName evidence="1">B4GALT3</fullName>
    </submittedName>
</protein>